<comment type="caution">
    <text evidence="1">The sequence shown here is derived from an EMBL/GenBank/DDBJ whole genome shotgun (WGS) entry which is preliminary data.</text>
</comment>
<dbReference type="EMBL" id="BMXK01000004">
    <property type="protein sequence ID" value="GHD04262.1"/>
    <property type="molecule type" value="Genomic_DNA"/>
</dbReference>
<proteinExistence type="predicted"/>
<evidence type="ECO:0008006" key="3">
    <source>
        <dbReference type="Google" id="ProtNLM"/>
    </source>
</evidence>
<protein>
    <recommendedName>
        <fullName evidence="3">Transcriptional regulator, AbiEi antitoxin, Type IV TA system</fullName>
    </recommendedName>
</protein>
<sequence>MLRSVFRLDDAVRAGMTPDQLRGRMYERIGRSVYRRRDTVIRPVDVYAAFSRSSPDTYLSHTSAALAWGIWLPPRIQPGFPIHLSRTGPDRTVPRQKNVIGHWSSAAPADVREIDGFRIASPALAWTQLAGSALGLEDLVVAGDALLQDPDGPPRAENVVGTNPLATTEELERLLQRRAGFRGRRLAMEALPLLRARADSRPESIVRQRLIRQGFPESEANPVLGFVEGRRIRPDLADRVHRIAVQYEGKQHNEEAQLGRDILRDADLERIGWISVRTDKAFFTPRGEQAFFDRLRAAYDKRGVIIGRVRRA</sequence>
<gene>
    <name evidence="1" type="ORF">GCM10008096_11370</name>
</gene>
<reference evidence="2" key="1">
    <citation type="journal article" date="2019" name="Int. J. Syst. Evol. Microbiol.">
        <title>The Global Catalogue of Microorganisms (GCM) 10K type strain sequencing project: providing services to taxonomists for standard genome sequencing and annotation.</title>
        <authorList>
            <consortium name="The Broad Institute Genomics Platform"/>
            <consortium name="The Broad Institute Genome Sequencing Center for Infectious Disease"/>
            <person name="Wu L."/>
            <person name="Ma J."/>
        </authorList>
    </citation>
    <scope>NUCLEOTIDE SEQUENCE [LARGE SCALE GENOMIC DNA]</scope>
    <source>
        <strain evidence="2">KCTC 19466</strain>
    </source>
</reference>
<evidence type="ECO:0000313" key="2">
    <source>
        <dbReference type="Proteomes" id="UP000642819"/>
    </source>
</evidence>
<dbReference type="Proteomes" id="UP000642819">
    <property type="component" value="Unassembled WGS sequence"/>
</dbReference>
<name>A0ABQ3GGR1_9MICC</name>
<organism evidence="1 2">
    <name type="scientific">Zhihengliuella salsuginis</name>
    <dbReference type="NCBI Taxonomy" id="578222"/>
    <lineage>
        <taxon>Bacteria</taxon>
        <taxon>Bacillati</taxon>
        <taxon>Actinomycetota</taxon>
        <taxon>Actinomycetes</taxon>
        <taxon>Micrococcales</taxon>
        <taxon>Micrococcaceae</taxon>
        <taxon>Zhihengliuella</taxon>
    </lineage>
</organism>
<evidence type="ECO:0000313" key="1">
    <source>
        <dbReference type="EMBL" id="GHD04262.1"/>
    </source>
</evidence>
<accession>A0ABQ3GGR1</accession>
<keyword evidence="2" id="KW-1185">Reference proteome</keyword>